<accession>A0A8J3LLT5</accession>
<dbReference type="RefSeq" id="WP_168078180.1">
    <property type="nucleotide sequence ID" value="NZ_BAAAQJ010000007.1"/>
</dbReference>
<proteinExistence type="predicted"/>
<dbReference type="AlphaFoldDB" id="A0A8J3LLT5"/>
<evidence type="ECO:0000313" key="2">
    <source>
        <dbReference type="Proteomes" id="UP000653674"/>
    </source>
</evidence>
<dbReference type="CDD" id="cd00093">
    <property type="entry name" value="HTH_XRE"/>
    <property type="match status" value="1"/>
</dbReference>
<evidence type="ECO:0000313" key="1">
    <source>
        <dbReference type="EMBL" id="GIG75072.1"/>
    </source>
</evidence>
<reference evidence="1" key="1">
    <citation type="submission" date="2021-01" db="EMBL/GenBank/DDBJ databases">
        <title>Whole genome shotgun sequence of Planosporangium flavigriseum NBRC 105377.</title>
        <authorList>
            <person name="Komaki H."/>
            <person name="Tamura T."/>
        </authorList>
    </citation>
    <scope>NUCLEOTIDE SEQUENCE</scope>
    <source>
        <strain evidence="1">NBRC 105377</strain>
    </source>
</reference>
<dbReference type="GO" id="GO:0003677">
    <property type="term" value="F:DNA binding"/>
    <property type="evidence" value="ECO:0007669"/>
    <property type="project" value="InterPro"/>
</dbReference>
<dbReference type="Gene3D" id="1.25.40.10">
    <property type="entry name" value="Tetratricopeptide repeat domain"/>
    <property type="match status" value="1"/>
</dbReference>
<comment type="caution">
    <text evidence="1">The sequence shown here is derived from an EMBL/GenBank/DDBJ whole genome shotgun (WGS) entry which is preliminary data.</text>
</comment>
<dbReference type="InterPro" id="IPR011990">
    <property type="entry name" value="TPR-like_helical_dom_sf"/>
</dbReference>
<keyword evidence="2" id="KW-1185">Reference proteome</keyword>
<dbReference type="Proteomes" id="UP000653674">
    <property type="component" value="Unassembled WGS sequence"/>
</dbReference>
<sequence length="497" mass="53445">MAAEVPRTTGTKSERDQIRQTLAGYGATPAAIAAELQRRFGLRPREAFRQAHGWTQEAVAAHLNAVGSGSAAFTGTRISDYERWPFGGRRPTLAVLTALGEVFGTPAPFLVDLDDLAAMPVADRTVLCAVSATGSVPAGRITARSAPADDVASGVRWAPGSLFDETELVIAVTERTAGFGAWMESSNVGHMTLDDIVNSTRRVATDYLTLPPIEVYARAGLLADRVFRLLQTGHQRPDQERELYVWAGYLCALLAWMAGDLGHPAAAGSHARTAWICAERVSSDNTLRAWVLSTMSKTYLWDQRYEDAASTAARGLSYSPGGTAAVMLASQEADAWAEFGVAERALAALERAERARQTAGEDGVGGLMTCSTVRQHNYAGSVLLRTGDPVGAIDHAERALAEAVEDPAVAYGTIAQIRIWAATAHIRNRSLDGAIDVLAPVLKLPNEQRLDTLVRRMRDVGRLIANSPQLRFSAEARALHAGITEFCAIDVARRFPK</sequence>
<gene>
    <name evidence="1" type="ORF">Pfl04_34760</name>
</gene>
<name>A0A8J3LLT5_9ACTN</name>
<dbReference type="InterPro" id="IPR001387">
    <property type="entry name" value="Cro/C1-type_HTH"/>
</dbReference>
<protein>
    <recommendedName>
        <fullName evidence="3">XRE family transcriptional regulator</fullName>
    </recommendedName>
</protein>
<organism evidence="1 2">
    <name type="scientific">Planosporangium flavigriseum</name>
    <dbReference type="NCBI Taxonomy" id="373681"/>
    <lineage>
        <taxon>Bacteria</taxon>
        <taxon>Bacillati</taxon>
        <taxon>Actinomycetota</taxon>
        <taxon>Actinomycetes</taxon>
        <taxon>Micromonosporales</taxon>
        <taxon>Micromonosporaceae</taxon>
        <taxon>Planosporangium</taxon>
    </lineage>
</organism>
<evidence type="ECO:0008006" key="3">
    <source>
        <dbReference type="Google" id="ProtNLM"/>
    </source>
</evidence>
<dbReference type="EMBL" id="BONU01000026">
    <property type="protein sequence ID" value="GIG75072.1"/>
    <property type="molecule type" value="Genomic_DNA"/>
</dbReference>
<dbReference type="Gene3D" id="1.10.260.40">
    <property type="entry name" value="lambda repressor-like DNA-binding domains"/>
    <property type="match status" value="1"/>
</dbReference>
<dbReference type="SUPFAM" id="SSF48452">
    <property type="entry name" value="TPR-like"/>
    <property type="match status" value="1"/>
</dbReference>
<dbReference type="InterPro" id="IPR010982">
    <property type="entry name" value="Lambda_DNA-bd_dom_sf"/>
</dbReference>